<gene>
    <name evidence="6" type="ORF">PG991_005956</name>
</gene>
<dbReference type="InterPro" id="IPR033121">
    <property type="entry name" value="PEPTIDASE_A1"/>
</dbReference>
<feature type="region of interest" description="Disordered" evidence="2">
    <location>
        <begin position="487"/>
        <end position="507"/>
    </location>
</feature>
<dbReference type="SUPFAM" id="SSF50630">
    <property type="entry name" value="Acid proteases"/>
    <property type="match status" value="1"/>
</dbReference>
<feature type="domain" description="Peptidase A1" evidence="5">
    <location>
        <begin position="48"/>
        <end position="411"/>
    </location>
</feature>
<dbReference type="InterPro" id="IPR001461">
    <property type="entry name" value="Aspartic_peptidase_A1"/>
</dbReference>
<dbReference type="Gene3D" id="2.40.70.10">
    <property type="entry name" value="Acid Proteases"/>
    <property type="match status" value="2"/>
</dbReference>
<feature type="signal peptide" evidence="4">
    <location>
        <begin position="1"/>
        <end position="25"/>
    </location>
</feature>
<feature type="compositionally biased region" description="Low complexity" evidence="2">
    <location>
        <begin position="710"/>
        <end position="721"/>
    </location>
</feature>
<feature type="region of interest" description="Disordered" evidence="2">
    <location>
        <begin position="632"/>
        <end position="738"/>
    </location>
</feature>
<feature type="compositionally biased region" description="Low complexity" evidence="2">
    <location>
        <begin position="644"/>
        <end position="655"/>
    </location>
</feature>
<feature type="region of interest" description="Disordered" evidence="2">
    <location>
        <begin position="817"/>
        <end position="839"/>
    </location>
</feature>
<proteinExistence type="inferred from homology"/>
<accession>A0ABR1SAR8</accession>
<evidence type="ECO:0000313" key="7">
    <source>
        <dbReference type="Proteomes" id="UP001396898"/>
    </source>
</evidence>
<evidence type="ECO:0000256" key="1">
    <source>
        <dbReference type="ARBA" id="ARBA00007447"/>
    </source>
</evidence>
<organism evidence="6 7">
    <name type="scientific">Apiospora marii</name>
    <dbReference type="NCBI Taxonomy" id="335849"/>
    <lineage>
        <taxon>Eukaryota</taxon>
        <taxon>Fungi</taxon>
        <taxon>Dikarya</taxon>
        <taxon>Ascomycota</taxon>
        <taxon>Pezizomycotina</taxon>
        <taxon>Sordariomycetes</taxon>
        <taxon>Xylariomycetidae</taxon>
        <taxon>Amphisphaeriales</taxon>
        <taxon>Apiosporaceae</taxon>
        <taxon>Apiospora</taxon>
    </lineage>
</organism>
<feature type="compositionally biased region" description="Polar residues" evidence="2">
    <location>
        <begin position="498"/>
        <end position="507"/>
    </location>
</feature>
<keyword evidence="3" id="KW-1133">Transmembrane helix</keyword>
<keyword evidence="7" id="KW-1185">Reference proteome</keyword>
<feature type="chain" id="PRO_5047364234" description="Peptidase A1 domain-containing protein" evidence="4">
    <location>
        <begin position="26"/>
        <end position="910"/>
    </location>
</feature>
<dbReference type="PRINTS" id="PR00792">
    <property type="entry name" value="PEPSIN"/>
</dbReference>
<dbReference type="PANTHER" id="PTHR47966">
    <property type="entry name" value="BETA-SITE APP-CLEAVING ENZYME, ISOFORM A-RELATED"/>
    <property type="match status" value="1"/>
</dbReference>
<dbReference type="InterPro" id="IPR034164">
    <property type="entry name" value="Pepsin-like_dom"/>
</dbReference>
<evidence type="ECO:0000259" key="5">
    <source>
        <dbReference type="PROSITE" id="PS51767"/>
    </source>
</evidence>
<dbReference type="Pfam" id="PF00026">
    <property type="entry name" value="Asp"/>
    <property type="match status" value="1"/>
</dbReference>
<sequence length="910" mass="98579">MCSTRYAPSLLGALFVFATSARVAAELEALWLEPSQQWHVYGIDGNWSTIGLFVGEPAQQVDVTVNTALSELWVVESSGCDSTNVCKTSRGNVFDVGASKSWGPLGQFKLGSDNLAGNGDYAMETVVVYDSAKQWHTPLQKQIVAGINDTRYFTGFFGLGITPGNFQDTVVLSPLANLVEQVGVVPSHSYGYTAGAYYEGGSGTPVSITLGGYDKNRFVPHATNFNLNIDREVEVLVRGISAQVTNPDRAPTKWSSNSRTLLSFNESVKAVIDTTTPYLWLPTPVCEHFAQALGLKWNETFGLYMYSDDGIFDSFQRPDLSFTFTLTSSDNLDNFGHPLDVPGAVNITISANAFAQTLRFPFQNLFSYGDAAVPYFPLKRHDNASQAIIGRAFMQEAYLITNYESSTFSVHQALFPKNPRHNTSIVTVKSDSTSPYPGPPSQAGDKQEGLGTPQIIGIAVGAFFVGAASLVTLLCLHRRRKKQMRNPVSEVDDWKGSDTASEQETAQTPVARIFSRITKRFSGKKTKRSDVHEVAASTSRAVEVGADMNHERYELTVPPEPAELDASDAHSLNGTSDFGSEGTHNLAAYEIARRKMHLQLQGPVPEYTPPANGFPMEEGGKSYQDLSHVAHYRPSDNHSTDQAPSPTSSNNSTYPLPSPMTPHGGDWTVRTPDPPSPIAFTSQNTWSHSNASIPYPLPSPNTADRRSLGRSDSSGGASATSPTGLLLQPPPPVTQRAPIDTTNIVCLGPLPNNVRLPHQRAPPPPRLVGPDGHAFAMPTIPSAAESRRGSNADTLGSNFTVEEDEQGELRVIENGIERRGSVGGLTPPSEPEEGHSPTYSSCLDGPDEFIHIPQPPPRTEDLSNRLDPRADLVHIPTPPGAPSPTTSCLDGIDAVHIPQPASRRYSWEEQ</sequence>
<feature type="region of interest" description="Disordered" evidence="2">
    <location>
        <begin position="427"/>
        <end position="449"/>
    </location>
</feature>
<protein>
    <recommendedName>
        <fullName evidence="5">Peptidase A1 domain-containing protein</fullName>
    </recommendedName>
</protein>
<dbReference type="Proteomes" id="UP001396898">
    <property type="component" value="Unassembled WGS sequence"/>
</dbReference>
<dbReference type="PANTHER" id="PTHR47966:SF51">
    <property type="entry name" value="BETA-SITE APP-CLEAVING ENZYME, ISOFORM A-RELATED"/>
    <property type="match status" value="1"/>
</dbReference>
<feature type="transmembrane region" description="Helical" evidence="3">
    <location>
        <begin position="455"/>
        <end position="476"/>
    </location>
</feature>
<evidence type="ECO:0000256" key="2">
    <source>
        <dbReference type="SAM" id="MobiDB-lite"/>
    </source>
</evidence>
<dbReference type="EMBL" id="JAQQWI010000007">
    <property type="protein sequence ID" value="KAK8028900.1"/>
    <property type="molecule type" value="Genomic_DNA"/>
</dbReference>
<comment type="similarity">
    <text evidence="1">Belongs to the peptidase A1 family.</text>
</comment>
<comment type="caution">
    <text evidence="6">The sequence shown here is derived from an EMBL/GenBank/DDBJ whole genome shotgun (WGS) entry which is preliminary data.</text>
</comment>
<keyword evidence="3" id="KW-0472">Membrane</keyword>
<evidence type="ECO:0000313" key="6">
    <source>
        <dbReference type="EMBL" id="KAK8028900.1"/>
    </source>
</evidence>
<keyword evidence="4" id="KW-0732">Signal</keyword>
<evidence type="ECO:0000256" key="3">
    <source>
        <dbReference type="SAM" id="Phobius"/>
    </source>
</evidence>
<evidence type="ECO:0000256" key="4">
    <source>
        <dbReference type="SAM" id="SignalP"/>
    </source>
</evidence>
<dbReference type="PROSITE" id="PS51767">
    <property type="entry name" value="PEPTIDASE_A1"/>
    <property type="match status" value="1"/>
</dbReference>
<dbReference type="CDD" id="cd05471">
    <property type="entry name" value="pepsin_like"/>
    <property type="match status" value="1"/>
</dbReference>
<feature type="region of interest" description="Disordered" evidence="2">
    <location>
        <begin position="870"/>
        <end position="889"/>
    </location>
</feature>
<feature type="compositionally biased region" description="Polar residues" evidence="2">
    <location>
        <begin position="679"/>
        <end position="692"/>
    </location>
</feature>
<name>A0ABR1SAR8_9PEZI</name>
<dbReference type="InterPro" id="IPR021109">
    <property type="entry name" value="Peptidase_aspartic_dom_sf"/>
</dbReference>
<reference evidence="6 7" key="1">
    <citation type="submission" date="2023-01" db="EMBL/GenBank/DDBJ databases">
        <title>Analysis of 21 Apiospora genomes using comparative genomics revels a genus with tremendous synthesis potential of carbohydrate active enzymes and secondary metabolites.</title>
        <authorList>
            <person name="Sorensen T."/>
        </authorList>
    </citation>
    <scope>NUCLEOTIDE SEQUENCE [LARGE SCALE GENOMIC DNA]</scope>
    <source>
        <strain evidence="6 7">CBS 20057</strain>
    </source>
</reference>
<keyword evidence="3" id="KW-0812">Transmembrane</keyword>